<proteinExistence type="predicted"/>
<protein>
    <submittedName>
        <fullName evidence="1">Uncharacterized protein</fullName>
    </submittedName>
</protein>
<dbReference type="EMBL" id="QWKX01000019">
    <property type="protein sequence ID" value="RIH78033.1"/>
    <property type="molecule type" value="Genomic_DNA"/>
</dbReference>
<sequence>MPAIVGNNTSTQADLRSLLNLSKDQRLTLTHLSGEINGESFLGHGVGKIDFRHGVSESEILFNSFPKTFTPLACKSWKCKNHLSPDGVSIFAYYQEAIIEYTSGAKGLIHTTGDVRVVNGVSMCFNTFNGTYDGPVNVDEILPWEVEYKRVSGDRYQIKSTRQFKAEGILVEARWSGYLIVKDESKLPDCAIRFSQEKFQWVNPTKDAKALYQETLRLQTTLL</sequence>
<reference evidence="1 2" key="1">
    <citation type="submission" date="2018-08" db="EMBL/GenBank/DDBJ databases">
        <title>Meiothermus cateniformans JCM 15151 genome sequencing project.</title>
        <authorList>
            <person name="Da Costa M.S."/>
            <person name="Albuquerque L."/>
            <person name="Raposo P."/>
            <person name="Froufe H.J.C."/>
            <person name="Barroso C.S."/>
            <person name="Egas C."/>
        </authorList>
    </citation>
    <scope>NUCLEOTIDE SEQUENCE [LARGE SCALE GENOMIC DNA]</scope>
    <source>
        <strain evidence="1 2">JCM 15151</strain>
    </source>
</reference>
<dbReference type="AlphaFoldDB" id="A0A399E3A5"/>
<accession>A0A399E3A5</accession>
<name>A0A399E3A5_9DEIN</name>
<comment type="caution">
    <text evidence="1">The sequence shown here is derived from an EMBL/GenBank/DDBJ whole genome shotgun (WGS) entry which is preliminary data.</text>
</comment>
<dbReference type="Proteomes" id="UP000266089">
    <property type="component" value="Unassembled WGS sequence"/>
</dbReference>
<organism evidence="1 2">
    <name type="scientific">Meiothermus taiwanensis</name>
    <dbReference type="NCBI Taxonomy" id="172827"/>
    <lineage>
        <taxon>Bacteria</taxon>
        <taxon>Thermotogati</taxon>
        <taxon>Deinococcota</taxon>
        <taxon>Deinococci</taxon>
        <taxon>Thermales</taxon>
        <taxon>Thermaceae</taxon>
        <taxon>Meiothermus</taxon>
    </lineage>
</organism>
<evidence type="ECO:0000313" key="1">
    <source>
        <dbReference type="EMBL" id="RIH78033.1"/>
    </source>
</evidence>
<dbReference type="RefSeq" id="WP_063843345.1">
    <property type="nucleotide sequence ID" value="NZ_JBHSXZ010000070.1"/>
</dbReference>
<gene>
    <name evidence="1" type="ORF">Mcate_01049</name>
</gene>
<dbReference type="OrthoDB" id="9986892at2"/>
<evidence type="ECO:0000313" key="2">
    <source>
        <dbReference type="Proteomes" id="UP000266089"/>
    </source>
</evidence>